<protein>
    <submittedName>
        <fullName evidence="1">Uncharacterized protein</fullName>
    </submittedName>
</protein>
<accession>A0A1V9ZWK8</accession>
<sequence>MPPIAFRVIFVVTTVIYVCPKKGDTTGTEISLSFHFISKKGDTTVADWIKTLKNYISAGKYVASSDSTRHIVHKAKTCVFDVALKSTKVSTTEIQTQGQEVMVVKNDADNIVTGINTKA</sequence>
<dbReference type="EMBL" id="JNBS01001142">
    <property type="protein sequence ID" value="OQS02359.1"/>
    <property type="molecule type" value="Genomic_DNA"/>
</dbReference>
<keyword evidence="2" id="KW-1185">Reference proteome</keyword>
<organism evidence="1 2">
    <name type="scientific">Thraustotheca clavata</name>
    <dbReference type="NCBI Taxonomy" id="74557"/>
    <lineage>
        <taxon>Eukaryota</taxon>
        <taxon>Sar</taxon>
        <taxon>Stramenopiles</taxon>
        <taxon>Oomycota</taxon>
        <taxon>Saprolegniomycetes</taxon>
        <taxon>Saprolegniales</taxon>
        <taxon>Achlyaceae</taxon>
        <taxon>Thraustotheca</taxon>
    </lineage>
</organism>
<dbReference type="AlphaFoldDB" id="A0A1V9ZWK8"/>
<dbReference type="Proteomes" id="UP000243217">
    <property type="component" value="Unassembled WGS sequence"/>
</dbReference>
<proteinExistence type="predicted"/>
<evidence type="ECO:0000313" key="1">
    <source>
        <dbReference type="EMBL" id="OQS02359.1"/>
    </source>
</evidence>
<gene>
    <name evidence="1" type="ORF">THRCLA_21439</name>
</gene>
<reference evidence="1 2" key="1">
    <citation type="journal article" date="2014" name="Genome Biol. Evol.">
        <title>The secreted proteins of Achlya hypogyna and Thraustotheca clavata identify the ancestral oomycete secretome and reveal gene acquisitions by horizontal gene transfer.</title>
        <authorList>
            <person name="Misner I."/>
            <person name="Blouin N."/>
            <person name="Leonard G."/>
            <person name="Richards T.A."/>
            <person name="Lane C.E."/>
        </authorList>
    </citation>
    <scope>NUCLEOTIDE SEQUENCE [LARGE SCALE GENOMIC DNA]</scope>
    <source>
        <strain evidence="1 2">ATCC 34112</strain>
    </source>
</reference>
<comment type="caution">
    <text evidence="1">The sequence shown here is derived from an EMBL/GenBank/DDBJ whole genome shotgun (WGS) entry which is preliminary data.</text>
</comment>
<evidence type="ECO:0000313" key="2">
    <source>
        <dbReference type="Proteomes" id="UP000243217"/>
    </source>
</evidence>
<name>A0A1V9ZWK8_9STRA</name>